<dbReference type="Proteomes" id="UP000199071">
    <property type="component" value="Unassembled WGS sequence"/>
</dbReference>
<evidence type="ECO:0000313" key="4">
    <source>
        <dbReference type="Proteomes" id="UP000199071"/>
    </source>
</evidence>
<dbReference type="STRING" id="665467.SAMN02982931_00843"/>
<dbReference type="OrthoDB" id="9803927at2"/>
<dbReference type="InterPro" id="IPR001343">
    <property type="entry name" value="Hemolysn_Ca-bd"/>
</dbReference>
<organism evidence="3 4">
    <name type="scientific">Bauldia litoralis</name>
    <dbReference type="NCBI Taxonomy" id="665467"/>
    <lineage>
        <taxon>Bacteria</taxon>
        <taxon>Pseudomonadati</taxon>
        <taxon>Pseudomonadota</taxon>
        <taxon>Alphaproteobacteria</taxon>
        <taxon>Hyphomicrobiales</taxon>
        <taxon>Kaistiaceae</taxon>
        <taxon>Bauldia</taxon>
    </lineage>
</organism>
<keyword evidence="4" id="KW-1185">Reference proteome</keyword>
<dbReference type="InterPro" id="IPR011049">
    <property type="entry name" value="Serralysin-like_metalloprot_C"/>
</dbReference>
<dbReference type="Gene3D" id="2.150.10.10">
    <property type="entry name" value="Serralysin-like metalloprotease, C-terminal"/>
    <property type="match status" value="3"/>
</dbReference>
<dbReference type="GO" id="GO:0005509">
    <property type="term" value="F:calcium ion binding"/>
    <property type="evidence" value="ECO:0007669"/>
    <property type="project" value="InterPro"/>
</dbReference>
<dbReference type="EMBL" id="FMXQ01000002">
    <property type="protein sequence ID" value="SDB11630.1"/>
    <property type="molecule type" value="Genomic_DNA"/>
</dbReference>
<dbReference type="GO" id="GO:0005576">
    <property type="term" value="C:extracellular region"/>
    <property type="evidence" value="ECO:0007669"/>
    <property type="project" value="UniProtKB-SubCell"/>
</dbReference>
<dbReference type="AlphaFoldDB" id="A0A1G6ATB9"/>
<dbReference type="PROSITE" id="PS00330">
    <property type="entry name" value="HEMOLYSIN_CALCIUM"/>
    <property type="match status" value="6"/>
</dbReference>
<protein>
    <submittedName>
        <fullName evidence="3">Hemolysin-type calcium-binding repeat-containing protein</fullName>
    </submittedName>
</protein>
<sequence length="435" mass="44848">MKTLVQVHGPFFGPDFVKGWGDQSAGYTIVNSTTATLTFNGGFTTDTFTQTLTGTGFGITADGRLTGTVTSFVGVNNSIPDTYWTFTNISVPLNIMNTQATTLDFADLLVSPTSYKYIGDVFDDYYIMSSFNDIARGKAGDDSFFALSGNDKLYGGPGADELVGDQGNDILRGGRGNDMLLGGIGLDDISGMKGNDTIYGGGDGDTINGDQGRDTIFGDHGADTIYGGDNGDTIDGGAGADVIIGGKGRDHLDGGLDEDIIRGGAGKDVITAGPVDDVAGDKMFGGAGDDTINGYKGVDVLRGGRGDDALYGGDNLDKLHGGSGDDIVVGGTGSDTIIGGKGNDQLSGNEAGAVVLDDGLNKFIFAGDFGKDVITDFHIGFDTIGLVGISEDDVTVKTKGDDVKVIVEEAGHGRQTILVEGVADDFDADIDIVYA</sequence>
<dbReference type="InterPro" id="IPR018511">
    <property type="entry name" value="Hemolysin-typ_Ca-bd_CS"/>
</dbReference>
<dbReference type="Pfam" id="PF00353">
    <property type="entry name" value="HemolysinCabind"/>
    <property type="match status" value="6"/>
</dbReference>
<evidence type="ECO:0000256" key="2">
    <source>
        <dbReference type="ARBA" id="ARBA00022525"/>
    </source>
</evidence>
<comment type="subcellular location">
    <subcellularLocation>
        <location evidence="1">Secreted</location>
    </subcellularLocation>
</comment>
<dbReference type="InterPro" id="IPR050557">
    <property type="entry name" value="RTX_toxin/Mannuronan_C5-epim"/>
</dbReference>
<proteinExistence type="predicted"/>
<dbReference type="PRINTS" id="PR00313">
    <property type="entry name" value="CABNDNGRPT"/>
</dbReference>
<evidence type="ECO:0000256" key="1">
    <source>
        <dbReference type="ARBA" id="ARBA00004613"/>
    </source>
</evidence>
<accession>A0A1G6ATB9</accession>
<dbReference type="PANTHER" id="PTHR38340:SF1">
    <property type="entry name" value="S-LAYER PROTEIN"/>
    <property type="match status" value="1"/>
</dbReference>
<dbReference type="RefSeq" id="WP_090874989.1">
    <property type="nucleotide sequence ID" value="NZ_FMXQ01000002.1"/>
</dbReference>
<evidence type="ECO:0000313" key="3">
    <source>
        <dbReference type="EMBL" id="SDB11630.1"/>
    </source>
</evidence>
<dbReference type="PANTHER" id="PTHR38340">
    <property type="entry name" value="S-LAYER PROTEIN"/>
    <property type="match status" value="1"/>
</dbReference>
<gene>
    <name evidence="3" type="ORF">SAMN02982931_00843</name>
</gene>
<keyword evidence="2" id="KW-0964">Secreted</keyword>
<dbReference type="SUPFAM" id="SSF51120">
    <property type="entry name" value="beta-Roll"/>
    <property type="match status" value="3"/>
</dbReference>
<name>A0A1G6ATB9_9HYPH</name>
<reference evidence="3 4" key="1">
    <citation type="submission" date="2016-10" db="EMBL/GenBank/DDBJ databases">
        <authorList>
            <person name="de Groot N.N."/>
        </authorList>
    </citation>
    <scope>NUCLEOTIDE SEQUENCE [LARGE SCALE GENOMIC DNA]</scope>
    <source>
        <strain evidence="3 4">ATCC 35022</strain>
    </source>
</reference>